<name>A0A410E0R4_9CLOT</name>
<gene>
    <name evidence="1" type="ORF">C1I91_26755</name>
</gene>
<protein>
    <submittedName>
        <fullName evidence="1">Uncharacterized protein</fullName>
    </submittedName>
</protein>
<organism evidence="1 2">
    <name type="scientific">Clostridium manihotivorum</name>
    <dbReference type="NCBI Taxonomy" id="2320868"/>
    <lineage>
        <taxon>Bacteria</taxon>
        <taxon>Bacillati</taxon>
        <taxon>Bacillota</taxon>
        <taxon>Clostridia</taxon>
        <taxon>Eubacteriales</taxon>
        <taxon>Clostridiaceae</taxon>
        <taxon>Clostridium</taxon>
    </lineage>
</organism>
<dbReference type="EMBL" id="CP025746">
    <property type="protein sequence ID" value="QAA34952.1"/>
    <property type="molecule type" value="Genomic_DNA"/>
</dbReference>
<reference evidence="1 2" key="1">
    <citation type="submission" date="2018-01" db="EMBL/GenBank/DDBJ databases">
        <title>Genome Sequencing and Assembly of Anaerobacter polyendosporus strain CT4.</title>
        <authorList>
            <person name="Tachaapaikoon C."/>
            <person name="Sutheeworapong S."/>
            <person name="Jenjaroenpun P."/>
            <person name="Wongsurawat T."/>
            <person name="Nookeaw I."/>
            <person name="Cheawchanlertfa P."/>
            <person name="Kosugi A."/>
            <person name="Cheevadhanarak S."/>
            <person name="Ratanakhanokchai K."/>
        </authorList>
    </citation>
    <scope>NUCLEOTIDE SEQUENCE [LARGE SCALE GENOMIC DNA]</scope>
    <source>
        <strain evidence="1 2">CT4</strain>
    </source>
</reference>
<evidence type="ECO:0000313" key="1">
    <source>
        <dbReference type="EMBL" id="QAA34952.1"/>
    </source>
</evidence>
<dbReference type="RefSeq" id="WP_055668297.1">
    <property type="nucleotide sequence ID" value="NZ_CP025746.1"/>
</dbReference>
<evidence type="ECO:0000313" key="2">
    <source>
        <dbReference type="Proteomes" id="UP000286268"/>
    </source>
</evidence>
<dbReference type="KEGG" id="cmah:C1I91_26755"/>
<dbReference type="Proteomes" id="UP000286268">
    <property type="component" value="Chromosome"/>
</dbReference>
<accession>A0A410E0R4</accession>
<proteinExistence type="predicted"/>
<sequence>MKQIDTFYNNELLTGIAILAALKQKGKVEISKVLLIHPILSYKGIVEFLKDKRTKIRSVEELIIKKNMAFANFNKRYLEDLELSINAIFLFKELGMLDIINNELIYIEAGFDFKNKVLGKRALDIIDASYNLINVLDKEEASNLYLSLRVEL</sequence>
<dbReference type="OrthoDB" id="2645682at2"/>
<dbReference type="AlphaFoldDB" id="A0A410E0R4"/>
<keyword evidence="2" id="KW-1185">Reference proteome</keyword>